<evidence type="ECO:0000313" key="2">
    <source>
        <dbReference type="EMBL" id="EEI90988.1"/>
    </source>
</evidence>
<organism evidence="2 3">
    <name type="scientific">Sphingobacterium spiritivorum ATCC 33300</name>
    <dbReference type="NCBI Taxonomy" id="525372"/>
    <lineage>
        <taxon>Bacteria</taxon>
        <taxon>Pseudomonadati</taxon>
        <taxon>Bacteroidota</taxon>
        <taxon>Sphingobacteriia</taxon>
        <taxon>Sphingobacteriales</taxon>
        <taxon>Sphingobacteriaceae</taxon>
        <taxon>Sphingobacterium</taxon>
    </lineage>
</organism>
<dbReference type="Gene3D" id="2.60.120.260">
    <property type="entry name" value="Galactose-binding domain-like"/>
    <property type="match status" value="1"/>
</dbReference>
<accession>C2G1S9</accession>
<protein>
    <recommendedName>
        <fullName evidence="1">CBM6 domain-containing protein</fullName>
    </recommendedName>
</protein>
<dbReference type="EMBL" id="ACHB01000079">
    <property type="protein sequence ID" value="EEI90988.1"/>
    <property type="molecule type" value="Genomic_DNA"/>
</dbReference>
<name>C2G1S9_SPHSI</name>
<evidence type="ECO:0000313" key="3">
    <source>
        <dbReference type="Proteomes" id="UP000006241"/>
    </source>
</evidence>
<dbReference type="CDD" id="cd04084">
    <property type="entry name" value="CBM6_xylanase-like"/>
    <property type="match status" value="1"/>
</dbReference>
<sequence length="85" mass="9686">MFIQFTCKTRSNTQDATIEIHIDSISVQLLGIVNVAVYQEETANTIHTAAQKVTGIHNIYLVVRSKKDHDKSKDLLNLEWFEVGR</sequence>
<comment type="caution">
    <text evidence="2">The sequence shown here is derived from an EMBL/GenBank/DDBJ whole genome shotgun (WGS) entry which is preliminary data.</text>
</comment>
<dbReference type="Proteomes" id="UP000006241">
    <property type="component" value="Unassembled WGS sequence"/>
</dbReference>
<dbReference type="HOGENOM" id="CLU_2511005_0_0_10"/>
<dbReference type="AlphaFoldDB" id="C2G1S9"/>
<dbReference type="GO" id="GO:0030246">
    <property type="term" value="F:carbohydrate binding"/>
    <property type="evidence" value="ECO:0007669"/>
    <property type="project" value="InterPro"/>
</dbReference>
<reference evidence="2 3" key="1">
    <citation type="submission" date="2009-01" db="EMBL/GenBank/DDBJ databases">
        <authorList>
            <person name="Qin X."/>
            <person name="Bachman B."/>
            <person name="Battles P."/>
            <person name="Bell A."/>
            <person name="Bess C."/>
            <person name="Bickham C."/>
            <person name="Chaboub L."/>
            <person name="Chen D."/>
            <person name="Coyle M."/>
            <person name="Deiros D.R."/>
            <person name="Dinh H."/>
            <person name="Forbes L."/>
            <person name="Fowler G."/>
            <person name="Francisco L."/>
            <person name="Fu Q."/>
            <person name="Gubbala S."/>
            <person name="Hale W."/>
            <person name="Han Y."/>
            <person name="Hemphill L."/>
            <person name="Highlander S.K."/>
            <person name="Hirani K."/>
            <person name="Hogues M."/>
            <person name="Jackson L."/>
            <person name="Jakkamsetti A."/>
            <person name="Javaid M."/>
            <person name="Jiang H."/>
            <person name="Korchina V."/>
            <person name="Kovar C."/>
            <person name="Lara F."/>
            <person name="Lee S."/>
            <person name="Mata R."/>
            <person name="Mathew T."/>
            <person name="Moen C."/>
            <person name="Morales K."/>
            <person name="Munidasa M."/>
            <person name="Nazareth L."/>
            <person name="Ngo R."/>
            <person name="Nguyen L."/>
            <person name="Okwuonu G."/>
            <person name="Ongeri F."/>
            <person name="Patil S."/>
            <person name="Petrosino J."/>
            <person name="Pham C."/>
            <person name="Pham P."/>
            <person name="Pu L.-L."/>
            <person name="Puazo M."/>
            <person name="Raj R."/>
            <person name="Reid J."/>
            <person name="Rouhana J."/>
            <person name="Saada N."/>
            <person name="Shang Y."/>
            <person name="Simmons D."/>
            <person name="Thornton R."/>
            <person name="Warren J."/>
            <person name="Weissenberger G."/>
            <person name="Zhang J."/>
            <person name="Zhang L."/>
            <person name="Zhou C."/>
            <person name="Zhu D."/>
            <person name="Muzny D."/>
            <person name="Worley K."/>
            <person name="Gibbs R."/>
        </authorList>
    </citation>
    <scope>NUCLEOTIDE SEQUENCE [LARGE SCALE GENOMIC DNA]</scope>
    <source>
        <strain evidence="2 3">ATCC 33300</strain>
    </source>
</reference>
<evidence type="ECO:0000259" key="1">
    <source>
        <dbReference type="Pfam" id="PF03422"/>
    </source>
</evidence>
<gene>
    <name evidence="2" type="ORF">HMPREF0765_3535</name>
</gene>
<dbReference type="RefSeq" id="WP_003009774.1">
    <property type="nucleotide sequence ID" value="NZ_GG668632.1"/>
</dbReference>
<proteinExistence type="predicted"/>
<dbReference type="InterPro" id="IPR005084">
    <property type="entry name" value="CBM6"/>
</dbReference>
<dbReference type="Pfam" id="PF03422">
    <property type="entry name" value="CBM_6"/>
    <property type="match status" value="1"/>
</dbReference>
<feature type="domain" description="CBM6" evidence="1">
    <location>
        <begin position="9"/>
        <end position="83"/>
    </location>
</feature>